<gene>
    <name evidence="1" type="ORF">LEP1GSC067_0854</name>
</gene>
<accession>M3EU62</accession>
<comment type="caution">
    <text evidence="1">The sequence shown here is derived from an EMBL/GenBank/DDBJ whole genome shotgun (WGS) entry which is preliminary data.</text>
</comment>
<evidence type="ECO:0000313" key="2">
    <source>
        <dbReference type="Proteomes" id="UP000011754"/>
    </source>
</evidence>
<dbReference type="AlphaFoldDB" id="M3EU62"/>
<sequence length="52" mass="6379">MSLNYSFSFKISRFSHLFEHDRISVKSVFLQKCRNYCKNLYSLYFQKKVVFT</sequence>
<organism evidence="1 2">
    <name type="scientific">Leptospira interrogans serovar Lora str. TE 1992</name>
    <dbReference type="NCBI Taxonomy" id="1193028"/>
    <lineage>
        <taxon>Bacteria</taxon>
        <taxon>Pseudomonadati</taxon>
        <taxon>Spirochaetota</taxon>
        <taxon>Spirochaetia</taxon>
        <taxon>Leptospirales</taxon>
        <taxon>Leptospiraceae</taxon>
        <taxon>Leptospira</taxon>
    </lineage>
</organism>
<protein>
    <submittedName>
        <fullName evidence="1">Uncharacterized protein</fullName>
    </submittedName>
</protein>
<evidence type="ECO:0000313" key="1">
    <source>
        <dbReference type="EMBL" id="EMF41361.1"/>
    </source>
</evidence>
<dbReference type="Proteomes" id="UP000011754">
    <property type="component" value="Unassembled WGS sequence"/>
</dbReference>
<proteinExistence type="predicted"/>
<name>M3EU62_LEPIR</name>
<dbReference type="EMBL" id="AKWW02000062">
    <property type="protein sequence ID" value="EMF41361.1"/>
    <property type="molecule type" value="Genomic_DNA"/>
</dbReference>
<reference evidence="1 2" key="1">
    <citation type="submission" date="2013-01" db="EMBL/GenBank/DDBJ databases">
        <authorList>
            <person name="Harkins D.M."/>
            <person name="Durkin A.S."/>
            <person name="Brinkac L.M."/>
            <person name="Haft D.H."/>
            <person name="Selengut J.D."/>
            <person name="Sanka R."/>
            <person name="DePew J."/>
            <person name="Purushe J."/>
            <person name="Hartskeerl R.A."/>
            <person name="Ahmed A."/>
            <person name="van der Linden H."/>
            <person name="Goris M.G.A."/>
            <person name="Vinetz J.M."/>
            <person name="Sutton G.G."/>
            <person name="Nierman W.C."/>
            <person name="Fouts D.E."/>
        </authorList>
    </citation>
    <scope>NUCLEOTIDE SEQUENCE [LARGE SCALE GENOMIC DNA]</scope>
    <source>
        <strain evidence="1 2">TE 1992</strain>
    </source>
</reference>